<evidence type="ECO:0000313" key="2">
    <source>
        <dbReference type="Proteomes" id="UP001056778"/>
    </source>
</evidence>
<protein>
    <submittedName>
        <fullName evidence="1">Transposase is4</fullName>
    </submittedName>
</protein>
<reference evidence="1" key="1">
    <citation type="submission" date="2022-04" db="EMBL/GenBank/DDBJ databases">
        <title>Chromosome-scale genome assembly of Holotrichia oblita Faldermann.</title>
        <authorList>
            <person name="Rongchong L."/>
        </authorList>
    </citation>
    <scope>NUCLEOTIDE SEQUENCE</scope>
    <source>
        <strain evidence="1">81SQS9</strain>
    </source>
</reference>
<name>A0ACB9SGL1_HOLOL</name>
<sequence>MSKVDQDTYRFCELGTETAEYILCECKALSRQKFQNLGHASLTLEQIKALAPKLVLRKKSLTTPVLLEEIEKLDESDAVPHSIYISPPDDHGFETATDSGDKDCNDPDRLNAKQLLSQAGTNVMCSEDEGEVEPGPKKGDLELGITSQINEEKLPVLTLSASSDPLEIFELFLSPSVVNLLVKYSVMYASTRGSRLELGSEEMYAFIAILFISGYVPVARRRMFWETRDDSHNVLVAKSMRRKRFEEIFKNLHAADYNNLAENVKMGATSTPDCIIGDDHTTTTPMVLPDSSTSTLHNHIFAGKVQ</sequence>
<accession>A0ACB9SGL1</accession>
<evidence type="ECO:0000313" key="1">
    <source>
        <dbReference type="EMBL" id="KAI4454453.1"/>
    </source>
</evidence>
<proteinExistence type="predicted"/>
<gene>
    <name evidence="1" type="ORF">MML48_9g00001480</name>
</gene>
<comment type="caution">
    <text evidence="1">The sequence shown here is derived from an EMBL/GenBank/DDBJ whole genome shotgun (WGS) entry which is preliminary data.</text>
</comment>
<keyword evidence="2" id="KW-1185">Reference proteome</keyword>
<dbReference type="EMBL" id="CM043023">
    <property type="protein sequence ID" value="KAI4454453.1"/>
    <property type="molecule type" value="Genomic_DNA"/>
</dbReference>
<organism evidence="1 2">
    <name type="scientific">Holotrichia oblita</name>
    <name type="common">Chafer beetle</name>
    <dbReference type="NCBI Taxonomy" id="644536"/>
    <lineage>
        <taxon>Eukaryota</taxon>
        <taxon>Metazoa</taxon>
        <taxon>Ecdysozoa</taxon>
        <taxon>Arthropoda</taxon>
        <taxon>Hexapoda</taxon>
        <taxon>Insecta</taxon>
        <taxon>Pterygota</taxon>
        <taxon>Neoptera</taxon>
        <taxon>Endopterygota</taxon>
        <taxon>Coleoptera</taxon>
        <taxon>Polyphaga</taxon>
        <taxon>Scarabaeiformia</taxon>
        <taxon>Scarabaeidae</taxon>
        <taxon>Melolonthinae</taxon>
        <taxon>Holotrichia</taxon>
    </lineage>
</organism>
<dbReference type="Proteomes" id="UP001056778">
    <property type="component" value="Chromosome 9"/>
</dbReference>